<organism evidence="1 2">
    <name type="scientific">Acidianus bottle-shaped virus 3 strain ABV3</name>
    <dbReference type="NCBI Taxonomy" id="1732174"/>
    <lineage>
        <taxon>Viruses</taxon>
        <taxon>Viruses incertae sedis</taxon>
        <taxon>Ampullaviridae</taxon>
        <taxon>Bottigliavirus</taxon>
        <taxon>Bottigliavirus krisuvikense</taxon>
        <taxon>Bottigliavirus ABV3</taxon>
    </lineage>
</organism>
<dbReference type="InterPro" id="IPR027417">
    <property type="entry name" value="P-loop_NTPase"/>
</dbReference>
<accession>A0A0N9P740</accession>
<proteinExistence type="predicted"/>
<evidence type="ECO:0000313" key="1">
    <source>
        <dbReference type="EMBL" id="ALG96840.1"/>
    </source>
</evidence>
<evidence type="ECO:0008006" key="3">
    <source>
        <dbReference type="Google" id="ProtNLM"/>
    </source>
</evidence>
<keyword evidence="2" id="KW-1185">Reference proteome</keyword>
<dbReference type="OrthoDB" id="28134at10239"/>
<reference evidence="1 2" key="1">
    <citation type="journal article" date="2015" name="Environ. Microbiol.">
        <title>Novel viral genomes identified from six metagenomes reveal wide distribution of archaeal viruses and high viral diversity in terrestrial hot springs.</title>
        <authorList>
            <person name="Gudbergsdottir S.R."/>
            <person name="Menzel P."/>
            <person name="Krogh A."/>
            <person name="Young M."/>
            <person name="Peng X."/>
        </authorList>
    </citation>
    <scope>NUCLEOTIDE SEQUENCE [LARGE SCALE GENOMIC DNA]</scope>
    <source>
        <strain evidence="1 2">ABV3</strain>
    </source>
</reference>
<protein>
    <recommendedName>
        <fullName evidence="3">Thymidylate kinase</fullName>
    </recommendedName>
</protein>
<dbReference type="SUPFAM" id="SSF52540">
    <property type="entry name" value="P-loop containing nucleoside triphosphate hydrolases"/>
    <property type="match status" value="1"/>
</dbReference>
<dbReference type="Proteomes" id="UP000202152">
    <property type="component" value="Segment"/>
</dbReference>
<sequence length="140" mass="16439">MSKKLILLEGIDGSGKTTYASEMIKYSSWDNTINYVYFPKQESILDTIITWFDLTFFVKKLPGITLIDRSIISTYVYHGLDKELLLNDMLRSVDPKSAKIIYFSEVYKQEPGIDYGNLKERYKEYLKVLEKDYEIIYADE</sequence>
<dbReference type="KEGG" id="vg:26625118"/>
<dbReference type="Gene3D" id="3.40.50.300">
    <property type="entry name" value="P-loop containing nucleotide triphosphate hydrolases"/>
    <property type="match status" value="1"/>
</dbReference>
<dbReference type="EMBL" id="KP282674">
    <property type="protein sequence ID" value="ALG96840.1"/>
    <property type="molecule type" value="Genomic_DNA"/>
</dbReference>
<evidence type="ECO:0000313" key="2">
    <source>
        <dbReference type="Proteomes" id="UP000202152"/>
    </source>
</evidence>
<name>A0A0N9P740_9VIRU</name>
<dbReference type="RefSeq" id="YP_009197917.1">
    <property type="nucleotide sequence ID" value="NC_028787.1"/>
</dbReference>
<dbReference type="GeneID" id="26625118"/>